<evidence type="ECO:0000313" key="2">
    <source>
        <dbReference type="EMBL" id="TMS34172.1"/>
    </source>
</evidence>
<feature type="transmembrane region" description="Helical" evidence="1">
    <location>
        <begin position="83"/>
        <end position="106"/>
    </location>
</feature>
<gene>
    <name evidence="2" type="ORF">L596_001811</name>
</gene>
<evidence type="ECO:0008006" key="4">
    <source>
        <dbReference type="Google" id="ProtNLM"/>
    </source>
</evidence>
<keyword evidence="3" id="KW-1185">Reference proteome</keyword>
<keyword evidence="1" id="KW-0812">Transmembrane</keyword>
<keyword evidence="1" id="KW-0472">Membrane</keyword>
<evidence type="ECO:0000256" key="1">
    <source>
        <dbReference type="SAM" id="Phobius"/>
    </source>
</evidence>
<dbReference type="AlphaFoldDB" id="A0A4U8UMK7"/>
<protein>
    <recommendedName>
        <fullName evidence="4">MARVEL domain-containing protein</fullName>
    </recommendedName>
</protein>
<organism evidence="2 3">
    <name type="scientific">Steinernema carpocapsae</name>
    <name type="common">Entomopathogenic nematode</name>
    <dbReference type="NCBI Taxonomy" id="34508"/>
    <lineage>
        <taxon>Eukaryota</taxon>
        <taxon>Metazoa</taxon>
        <taxon>Ecdysozoa</taxon>
        <taxon>Nematoda</taxon>
        <taxon>Chromadorea</taxon>
        <taxon>Rhabditida</taxon>
        <taxon>Tylenchina</taxon>
        <taxon>Panagrolaimomorpha</taxon>
        <taxon>Strongyloidoidea</taxon>
        <taxon>Steinernematidae</taxon>
        <taxon>Steinernema</taxon>
    </lineage>
</organism>
<feature type="transmembrane region" description="Helical" evidence="1">
    <location>
        <begin position="126"/>
        <end position="149"/>
    </location>
</feature>
<accession>A0A4U8UMK7</accession>
<reference evidence="2 3" key="1">
    <citation type="journal article" date="2015" name="Genome Biol.">
        <title>Comparative genomics of Steinernema reveals deeply conserved gene regulatory networks.</title>
        <authorList>
            <person name="Dillman A.R."/>
            <person name="Macchietto M."/>
            <person name="Porter C.F."/>
            <person name="Rogers A."/>
            <person name="Williams B."/>
            <person name="Antoshechkin I."/>
            <person name="Lee M.M."/>
            <person name="Goodwin Z."/>
            <person name="Lu X."/>
            <person name="Lewis E.E."/>
            <person name="Goodrich-Blair H."/>
            <person name="Stock S.P."/>
            <person name="Adams B.J."/>
            <person name="Sternberg P.W."/>
            <person name="Mortazavi A."/>
        </authorList>
    </citation>
    <scope>NUCLEOTIDE SEQUENCE [LARGE SCALE GENOMIC DNA]</scope>
    <source>
        <strain evidence="2 3">ALL</strain>
    </source>
</reference>
<dbReference type="OrthoDB" id="10521303at2759"/>
<proteinExistence type="predicted"/>
<dbReference type="EMBL" id="AZBU02000001">
    <property type="protein sequence ID" value="TMS34172.1"/>
    <property type="molecule type" value="Genomic_DNA"/>
</dbReference>
<name>A0A4U8UMK7_STECR</name>
<reference evidence="2 3" key="2">
    <citation type="journal article" date="2019" name="G3 (Bethesda)">
        <title>Hybrid Assembly of the Genome of the Entomopathogenic Nematode Steinernema carpocapsae Identifies the X-Chromosome.</title>
        <authorList>
            <person name="Serra L."/>
            <person name="Macchietto M."/>
            <person name="Macias-Munoz A."/>
            <person name="McGill C.J."/>
            <person name="Rodriguez I.M."/>
            <person name="Rodriguez B."/>
            <person name="Murad R."/>
            <person name="Mortazavi A."/>
        </authorList>
    </citation>
    <scope>NUCLEOTIDE SEQUENCE [LARGE SCALE GENOMIC DNA]</scope>
    <source>
        <strain evidence="2 3">ALL</strain>
    </source>
</reference>
<sequence>MYFSHSHKSCWCIHPKVAGIIIGLLEVIHFLANLLLLIGAIIHHDRIWTVLFTAISLSLILAMIIVLFLGISKEKAHLIYIHLMYLIFSVLWYGVLLTLIIISFFFSDVVIDVYDESGNTHAVANAYIIIFVIVSALTLAIRVYAVIVIRRLYRYIRCKNVAWSNTRRPYYSKSQL</sequence>
<dbReference type="Proteomes" id="UP000298663">
    <property type="component" value="Unassembled WGS sequence"/>
</dbReference>
<feature type="transmembrane region" description="Helical" evidence="1">
    <location>
        <begin position="48"/>
        <end position="71"/>
    </location>
</feature>
<comment type="caution">
    <text evidence="2">The sequence shown here is derived from an EMBL/GenBank/DDBJ whole genome shotgun (WGS) entry which is preliminary data.</text>
</comment>
<keyword evidence="1" id="KW-1133">Transmembrane helix</keyword>
<evidence type="ECO:0000313" key="3">
    <source>
        <dbReference type="Proteomes" id="UP000298663"/>
    </source>
</evidence>
<feature type="transmembrane region" description="Helical" evidence="1">
    <location>
        <begin position="20"/>
        <end position="42"/>
    </location>
</feature>